<sequence length="307" mass="34239">MGLLSALFGGKKPEDNQQEKQEQKNFEILKYDGIRARNMNQLDYAIRCFEQAIALREDPETLHYLSDAYIKTQRLDEARIILDKLIKADPDDVSALITLAHTCYMQEDYGNMDLACQQAISLDEKNASAHYLAAKAAQGMGNALQAIARATQAIALDESFAAAYRFRAETLWEMKQAKEALEDIGKVLSINPDDEDALLLKGTVLAAQGQAEEAGQCADKVLEENPFNEKAYVLKGRLLAGKKAFDEAIGLYTEALELMPENAALYQERGRVRYLNEDKEGAIDDMTKALELNPDAEVEINGKFDNF</sequence>
<dbReference type="OrthoDB" id="1523851at2"/>
<evidence type="ECO:0000256" key="3">
    <source>
        <dbReference type="PROSITE-ProRule" id="PRU00339"/>
    </source>
</evidence>
<dbReference type="STRING" id="667015.Bacsa_2910"/>
<dbReference type="Pfam" id="PF14559">
    <property type="entry name" value="TPR_19"/>
    <property type="match status" value="2"/>
</dbReference>
<feature type="repeat" description="TPR" evidence="3">
    <location>
        <begin position="263"/>
        <end position="296"/>
    </location>
</feature>
<dbReference type="PROSITE" id="PS50005">
    <property type="entry name" value="TPR"/>
    <property type="match status" value="4"/>
</dbReference>
<evidence type="ECO:0000256" key="2">
    <source>
        <dbReference type="ARBA" id="ARBA00022803"/>
    </source>
</evidence>
<keyword evidence="1" id="KW-0677">Repeat</keyword>
<feature type="repeat" description="TPR" evidence="3">
    <location>
        <begin position="59"/>
        <end position="92"/>
    </location>
</feature>
<dbReference type="eggNOG" id="COG0457">
    <property type="taxonomic scope" value="Bacteria"/>
</dbReference>
<evidence type="ECO:0000256" key="1">
    <source>
        <dbReference type="ARBA" id="ARBA00022737"/>
    </source>
</evidence>
<dbReference type="PANTHER" id="PTHR44858">
    <property type="entry name" value="TETRATRICOPEPTIDE REPEAT PROTEIN 6"/>
    <property type="match status" value="1"/>
</dbReference>
<keyword evidence="2 3" id="KW-0802">TPR repeat</keyword>
<keyword evidence="6" id="KW-1185">Reference proteome</keyword>
<dbReference type="KEGG" id="bsa:Bacsa_2910"/>
<dbReference type="PANTHER" id="PTHR44858:SF1">
    <property type="entry name" value="UDP-N-ACETYLGLUCOSAMINE--PEPTIDE N-ACETYLGLUCOSAMINYLTRANSFERASE SPINDLY-RELATED"/>
    <property type="match status" value="1"/>
</dbReference>
<evidence type="ECO:0000313" key="6">
    <source>
        <dbReference type="Proteomes" id="UP000007486"/>
    </source>
</evidence>
<dbReference type="SUPFAM" id="SSF48452">
    <property type="entry name" value="TPR-like"/>
    <property type="match status" value="1"/>
</dbReference>
<accession>F0R1X4</accession>
<gene>
    <name evidence="5" type="ordered locus">Bacsa_2910</name>
</gene>
<feature type="repeat" description="TPR" evidence="3">
    <location>
        <begin position="229"/>
        <end position="262"/>
    </location>
</feature>
<feature type="compositionally biased region" description="Basic and acidic residues" evidence="4">
    <location>
        <begin position="11"/>
        <end position="21"/>
    </location>
</feature>
<feature type="repeat" description="TPR" evidence="3">
    <location>
        <begin position="161"/>
        <end position="194"/>
    </location>
</feature>
<dbReference type="InterPro" id="IPR019734">
    <property type="entry name" value="TPR_rpt"/>
</dbReference>
<proteinExistence type="predicted"/>
<dbReference type="AlphaFoldDB" id="F0R1X4"/>
<evidence type="ECO:0000313" key="5">
    <source>
        <dbReference type="EMBL" id="ADY37440.1"/>
    </source>
</evidence>
<evidence type="ECO:0000256" key="4">
    <source>
        <dbReference type="SAM" id="MobiDB-lite"/>
    </source>
</evidence>
<dbReference type="InterPro" id="IPR050498">
    <property type="entry name" value="Ycf3"/>
</dbReference>
<dbReference type="Pfam" id="PF13181">
    <property type="entry name" value="TPR_8"/>
    <property type="match status" value="1"/>
</dbReference>
<protein>
    <submittedName>
        <fullName evidence="5">Tetratricopeptide TPR_2 repeat-containing protein</fullName>
    </submittedName>
</protein>
<dbReference type="EMBL" id="CP002530">
    <property type="protein sequence ID" value="ADY37440.1"/>
    <property type="molecule type" value="Genomic_DNA"/>
</dbReference>
<dbReference type="InterPro" id="IPR011990">
    <property type="entry name" value="TPR-like_helical_dom_sf"/>
</dbReference>
<organism evidence="5 6">
    <name type="scientific">Phocaeicola salanitronis (strain DSM 18170 / JCM 13657 / CCUG 60908 / BL78)</name>
    <name type="common">Bacteroides salanitronis</name>
    <dbReference type="NCBI Taxonomy" id="667015"/>
    <lineage>
        <taxon>Bacteria</taxon>
        <taxon>Pseudomonadati</taxon>
        <taxon>Bacteroidota</taxon>
        <taxon>Bacteroidia</taxon>
        <taxon>Bacteroidales</taxon>
        <taxon>Bacteroidaceae</taxon>
        <taxon>Phocaeicola</taxon>
    </lineage>
</organism>
<dbReference type="RefSeq" id="WP_013618813.1">
    <property type="nucleotide sequence ID" value="NC_015164.1"/>
</dbReference>
<dbReference type="HOGENOM" id="CLU_003728_3_0_10"/>
<name>F0R1X4_PHOSB</name>
<dbReference type="SMART" id="SM00028">
    <property type="entry name" value="TPR"/>
    <property type="match status" value="8"/>
</dbReference>
<dbReference type="Proteomes" id="UP000007486">
    <property type="component" value="Chromosome"/>
</dbReference>
<feature type="region of interest" description="Disordered" evidence="4">
    <location>
        <begin position="1"/>
        <end position="21"/>
    </location>
</feature>
<dbReference type="Gene3D" id="1.25.40.10">
    <property type="entry name" value="Tetratricopeptide repeat domain"/>
    <property type="match status" value="3"/>
</dbReference>
<reference evidence="5 6" key="1">
    <citation type="journal article" date="2011" name="Stand. Genomic Sci.">
        <title>Complete genome sequence of Bacteroides salanitronis type strain (BL78).</title>
        <authorList>
            <person name="Gronow S."/>
            <person name="Held B."/>
            <person name="Lucas S."/>
            <person name="Lapidus A."/>
            <person name="Del Rio T.G."/>
            <person name="Nolan M."/>
            <person name="Tice H."/>
            <person name="Deshpande S."/>
            <person name="Cheng J.F."/>
            <person name="Pitluck S."/>
            <person name="Liolios K."/>
            <person name="Pagani I."/>
            <person name="Ivanova N."/>
            <person name="Mavromatis K."/>
            <person name="Pati A."/>
            <person name="Tapia R."/>
            <person name="Han C."/>
            <person name="Goodwin L."/>
            <person name="Chen A."/>
            <person name="Palaniappan K."/>
            <person name="Land M."/>
            <person name="Hauser L."/>
            <person name="Chang Y.J."/>
            <person name="Jeffries C.D."/>
            <person name="Brambilla E.M."/>
            <person name="Rohde M."/>
            <person name="Goker M."/>
            <person name="Detter J.C."/>
            <person name="Woyke T."/>
            <person name="Bristow J."/>
            <person name="Markowitz V."/>
            <person name="Hugenholtz P."/>
            <person name="Kyrpides N.C."/>
            <person name="Klenk H.P."/>
            <person name="Eisen J.A."/>
        </authorList>
    </citation>
    <scope>NUCLEOTIDE SEQUENCE [LARGE SCALE GENOMIC DNA]</scope>
    <source>
        <strain evidence="5 6">DSM 18170</strain>
    </source>
</reference>